<dbReference type="Proteomes" id="UP000290289">
    <property type="component" value="Chromosome 1"/>
</dbReference>
<dbReference type="AlphaFoldDB" id="A0A498KTQ0"/>
<comment type="caution">
    <text evidence="1">The sequence shown here is derived from an EMBL/GenBank/DDBJ whole genome shotgun (WGS) entry which is preliminary data.</text>
</comment>
<gene>
    <name evidence="1" type="ORF">DVH24_023239</name>
</gene>
<keyword evidence="2" id="KW-1185">Reference proteome</keyword>
<evidence type="ECO:0000313" key="2">
    <source>
        <dbReference type="Proteomes" id="UP000290289"/>
    </source>
</evidence>
<reference evidence="1 2" key="1">
    <citation type="submission" date="2018-10" db="EMBL/GenBank/DDBJ databases">
        <title>A high-quality apple genome assembly.</title>
        <authorList>
            <person name="Hu J."/>
        </authorList>
    </citation>
    <scope>NUCLEOTIDE SEQUENCE [LARGE SCALE GENOMIC DNA]</scope>
    <source>
        <strain evidence="2">cv. HFTH1</strain>
        <tissue evidence="1">Young leaf</tissue>
    </source>
</reference>
<name>A0A498KTQ0_MALDO</name>
<proteinExistence type="predicted"/>
<evidence type="ECO:0000313" key="1">
    <source>
        <dbReference type="EMBL" id="RXI09095.1"/>
    </source>
</evidence>
<sequence>MADARRNGFMRFAEQGKRSLRVTACVILSAIQHQRVILLDSQTSNPIPLRKEGKAMVNEGMKDTLSIAYAC</sequence>
<organism evidence="1 2">
    <name type="scientific">Malus domestica</name>
    <name type="common">Apple</name>
    <name type="synonym">Pyrus malus</name>
    <dbReference type="NCBI Taxonomy" id="3750"/>
    <lineage>
        <taxon>Eukaryota</taxon>
        <taxon>Viridiplantae</taxon>
        <taxon>Streptophyta</taxon>
        <taxon>Embryophyta</taxon>
        <taxon>Tracheophyta</taxon>
        <taxon>Spermatophyta</taxon>
        <taxon>Magnoliopsida</taxon>
        <taxon>eudicotyledons</taxon>
        <taxon>Gunneridae</taxon>
        <taxon>Pentapetalae</taxon>
        <taxon>rosids</taxon>
        <taxon>fabids</taxon>
        <taxon>Rosales</taxon>
        <taxon>Rosaceae</taxon>
        <taxon>Amygdaloideae</taxon>
        <taxon>Maleae</taxon>
        <taxon>Malus</taxon>
    </lineage>
</organism>
<dbReference type="EMBL" id="RDQH01000327">
    <property type="protein sequence ID" value="RXI09095.1"/>
    <property type="molecule type" value="Genomic_DNA"/>
</dbReference>
<accession>A0A498KTQ0</accession>
<protein>
    <submittedName>
        <fullName evidence="1">Uncharacterized protein</fullName>
    </submittedName>
</protein>